<dbReference type="Proteomes" id="UP001060085">
    <property type="component" value="Linkage Group LG07"/>
</dbReference>
<dbReference type="EMBL" id="CM044707">
    <property type="protein sequence ID" value="KAI5653638.1"/>
    <property type="molecule type" value="Genomic_DNA"/>
</dbReference>
<accession>A0ACB9ZYB3</accession>
<name>A0ACB9ZYB3_CATRO</name>
<proteinExistence type="predicted"/>
<evidence type="ECO:0000313" key="1">
    <source>
        <dbReference type="EMBL" id="KAI5653638.1"/>
    </source>
</evidence>
<sequence length="525" mass="57254">MVQTLSSLAFRGSVSEAITEAKLQKKLFVVYVSGDNLESTNLEASTWTDPSVADSVIKFCILLHISEGSEDAANFSAIFPQKSAPCITAIGYNGIQLWQNEGFVTADVLVSSIEKAWLSLHIQETTSTFFTAALASKRQPASQTSDNSVTDEGSSSRTNILLSQTGTGNNSADGRPSTNHEIVQENSCSESAVKETKSNIGQQASPGSSRLNESNGVVANEDSSYAETAKSLLGPADPNNTEVESHSQRENIDLVDHISTVREVPQGIANVANQDLQETIKGVVSHEVVIEQNKDVQVSRHENVVEKTNVGDSSARKSNDVHLNIRLPDGSSLQVKFSVMHTLRMVKDYVDENQTSSFGSYDLAIPYPRKVFGEQDLGQTLLELGLSNRQALIVVLHRRANTHRKGGSTVHDLNQEGSSIRGNEGYWGYMRRVLSYMNPFSYMAGSSNSLETAQESQSSMWQYGPDSSVQSNGSSNGRSMQGSSSRFHGNIHTLRHYEDDSDFSDRNAYWNGNSTQFGGENNDGK</sequence>
<keyword evidence="2" id="KW-1185">Reference proteome</keyword>
<comment type="caution">
    <text evidence="1">The sequence shown here is derived from an EMBL/GenBank/DDBJ whole genome shotgun (WGS) entry which is preliminary data.</text>
</comment>
<protein>
    <submittedName>
        <fullName evidence="1">Uncharacterized protein</fullName>
    </submittedName>
</protein>
<gene>
    <name evidence="1" type="ORF">M9H77_30825</name>
</gene>
<reference evidence="2" key="1">
    <citation type="journal article" date="2023" name="Nat. Plants">
        <title>Single-cell RNA sequencing provides a high-resolution roadmap for understanding the multicellular compartmentation of specialized metabolism.</title>
        <authorList>
            <person name="Sun S."/>
            <person name="Shen X."/>
            <person name="Li Y."/>
            <person name="Li Y."/>
            <person name="Wang S."/>
            <person name="Li R."/>
            <person name="Zhang H."/>
            <person name="Shen G."/>
            <person name="Guo B."/>
            <person name="Wei J."/>
            <person name="Xu J."/>
            <person name="St-Pierre B."/>
            <person name="Chen S."/>
            <person name="Sun C."/>
        </authorList>
    </citation>
    <scope>NUCLEOTIDE SEQUENCE [LARGE SCALE GENOMIC DNA]</scope>
</reference>
<organism evidence="1 2">
    <name type="scientific">Catharanthus roseus</name>
    <name type="common">Madagascar periwinkle</name>
    <name type="synonym">Vinca rosea</name>
    <dbReference type="NCBI Taxonomy" id="4058"/>
    <lineage>
        <taxon>Eukaryota</taxon>
        <taxon>Viridiplantae</taxon>
        <taxon>Streptophyta</taxon>
        <taxon>Embryophyta</taxon>
        <taxon>Tracheophyta</taxon>
        <taxon>Spermatophyta</taxon>
        <taxon>Magnoliopsida</taxon>
        <taxon>eudicotyledons</taxon>
        <taxon>Gunneridae</taxon>
        <taxon>Pentapetalae</taxon>
        <taxon>asterids</taxon>
        <taxon>lamiids</taxon>
        <taxon>Gentianales</taxon>
        <taxon>Apocynaceae</taxon>
        <taxon>Rauvolfioideae</taxon>
        <taxon>Vinceae</taxon>
        <taxon>Catharanthinae</taxon>
        <taxon>Catharanthus</taxon>
    </lineage>
</organism>
<evidence type="ECO:0000313" key="2">
    <source>
        <dbReference type="Proteomes" id="UP001060085"/>
    </source>
</evidence>